<dbReference type="PANTHER" id="PTHR47549:SF1">
    <property type="entry name" value="GOLGI APPARATUS MEMBRANE PROTEIN TVP38"/>
    <property type="match status" value="1"/>
</dbReference>
<feature type="region of interest" description="Disordered" evidence="10">
    <location>
        <begin position="330"/>
        <end position="438"/>
    </location>
</feature>
<dbReference type="FunCoup" id="A0A2K1QVW7">
    <property type="interactions" value="106"/>
</dbReference>
<evidence type="ECO:0000256" key="2">
    <source>
        <dbReference type="ARBA" id="ARBA00004653"/>
    </source>
</evidence>
<dbReference type="InParanoid" id="A0A2K1QVW7"/>
<organism evidence="13 14">
    <name type="scientific">Sphaceloma murrayae</name>
    <dbReference type="NCBI Taxonomy" id="2082308"/>
    <lineage>
        <taxon>Eukaryota</taxon>
        <taxon>Fungi</taxon>
        <taxon>Dikarya</taxon>
        <taxon>Ascomycota</taxon>
        <taxon>Pezizomycotina</taxon>
        <taxon>Dothideomycetes</taxon>
        <taxon>Dothideomycetidae</taxon>
        <taxon>Myriangiales</taxon>
        <taxon>Elsinoaceae</taxon>
        <taxon>Sphaceloma</taxon>
    </lineage>
</organism>
<dbReference type="GO" id="GO:0000139">
    <property type="term" value="C:Golgi membrane"/>
    <property type="evidence" value="ECO:0007669"/>
    <property type="project" value="UniProtKB-SubCell"/>
</dbReference>
<dbReference type="Pfam" id="PF09335">
    <property type="entry name" value="VTT_dom"/>
    <property type="match status" value="1"/>
</dbReference>
<reference evidence="13 14" key="1">
    <citation type="submission" date="2017-06" db="EMBL/GenBank/DDBJ databases">
        <title>Draft genome sequence of a variant of Elsinoe murrayae.</title>
        <authorList>
            <person name="Cheng Q."/>
        </authorList>
    </citation>
    <scope>NUCLEOTIDE SEQUENCE [LARGE SCALE GENOMIC DNA]</scope>
    <source>
        <strain evidence="13 14">CQ-2017a</strain>
    </source>
</reference>
<feature type="domain" description="VTT" evidence="12">
    <location>
        <begin position="168"/>
        <end position="283"/>
    </location>
</feature>
<dbReference type="Proteomes" id="UP000243797">
    <property type="component" value="Unassembled WGS sequence"/>
</dbReference>
<evidence type="ECO:0000313" key="13">
    <source>
        <dbReference type="EMBL" id="PNS19100.1"/>
    </source>
</evidence>
<feature type="transmembrane region" description="Helical" evidence="11">
    <location>
        <begin position="263"/>
        <end position="281"/>
    </location>
</feature>
<comment type="function">
    <text evidence="1">Golgi membrane protein involved in vesicular trafficking and spindle migration.</text>
</comment>
<dbReference type="STRING" id="2082308.A0A2K1QVW7"/>
<evidence type="ECO:0000256" key="11">
    <source>
        <dbReference type="SAM" id="Phobius"/>
    </source>
</evidence>
<evidence type="ECO:0000256" key="3">
    <source>
        <dbReference type="ARBA" id="ARBA00008640"/>
    </source>
</evidence>
<keyword evidence="14" id="KW-1185">Reference proteome</keyword>
<feature type="region of interest" description="Disordered" evidence="10">
    <location>
        <begin position="1"/>
        <end position="59"/>
    </location>
</feature>
<gene>
    <name evidence="13" type="ORF">CAC42_1836</name>
</gene>
<feature type="compositionally biased region" description="Basic and acidic residues" evidence="10">
    <location>
        <begin position="424"/>
        <end position="438"/>
    </location>
</feature>
<evidence type="ECO:0000313" key="14">
    <source>
        <dbReference type="Proteomes" id="UP000243797"/>
    </source>
</evidence>
<feature type="transmembrane region" description="Helical" evidence="11">
    <location>
        <begin position="186"/>
        <end position="207"/>
    </location>
</feature>
<feature type="compositionally biased region" description="Pro residues" evidence="10">
    <location>
        <begin position="1"/>
        <end position="11"/>
    </location>
</feature>
<keyword evidence="6 11" id="KW-0812">Transmembrane</keyword>
<comment type="caution">
    <text evidence="13">The sequence shown here is derived from an EMBL/GenBank/DDBJ whole genome shotgun (WGS) entry which is preliminary data.</text>
</comment>
<feature type="transmembrane region" description="Helical" evidence="11">
    <location>
        <begin position="301"/>
        <end position="322"/>
    </location>
</feature>
<feature type="transmembrane region" description="Helical" evidence="11">
    <location>
        <begin position="148"/>
        <end position="166"/>
    </location>
</feature>
<evidence type="ECO:0000256" key="6">
    <source>
        <dbReference type="ARBA" id="ARBA00022692"/>
    </source>
</evidence>
<evidence type="ECO:0000256" key="4">
    <source>
        <dbReference type="ARBA" id="ARBA00013533"/>
    </source>
</evidence>
<dbReference type="InterPro" id="IPR032816">
    <property type="entry name" value="VTT_dom"/>
</dbReference>
<keyword evidence="9 11" id="KW-0472">Membrane</keyword>
<evidence type="ECO:0000256" key="7">
    <source>
        <dbReference type="ARBA" id="ARBA00022989"/>
    </source>
</evidence>
<proteinExistence type="inferred from homology"/>
<feature type="compositionally biased region" description="Basic and acidic residues" evidence="10">
    <location>
        <begin position="337"/>
        <end position="355"/>
    </location>
</feature>
<evidence type="ECO:0000256" key="1">
    <source>
        <dbReference type="ARBA" id="ARBA00002978"/>
    </source>
</evidence>
<accession>A0A2K1QVW7</accession>
<dbReference type="GO" id="GO:0000022">
    <property type="term" value="P:mitotic spindle elongation"/>
    <property type="evidence" value="ECO:0007669"/>
    <property type="project" value="TreeGrafter"/>
</dbReference>
<name>A0A2K1QVW7_9PEZI</name>
<evidence type="ECO:0000256" key="5">
    <source>
        <dbReference type="ARBA" id="ARBA00020673"/>
    </source>
</evidence>
<dbReference type="GO" id="GO:0016192">
    <property type="term" value="P:vesicle-mediated transport"/>
    <property type="evidence" value="ECO:0007669"/>
    <property type="project" value="TreeGrafter"/>
</dbReference>
<dbReference type="AlphaFoldDB" id="A0A2K1QVW7"/>
<evidence type="ECO:0000256" key="10">
    <source>
        <dbReference type="SAM" id="MobiDB-lite"/>
    </source>
</evidence>
<feature type="compositionally biased region" description="Low complexity" evidence="10">
    <location>
        <begin position="32"/>
        <end position="44"/>
    </location>
</feature>
<evidence type="ECO:0000256" key="9">
    <source>
        <dbReference type="ARBA" id="ARBA00023136"/>
    </source>
</evidence>
<evidence type="ECO:0000256" key="8">
    <source>
        <dbReference type="ARBA" id="ARBA00023034"/>
    </source>
</evidence>
<dbReference type="EMBL" id="NKHZ01000033">
    <property type="protein sequence ID" value="PNS19100.1"/>
    <property type="molecule type" value="Genomic_DNA"/>
</dbReference>
<protein>
    <recommendedName>
        <fullName evidence="4">Golgi apparatus membrane protein TVP38</fullName>
    </recommendedName>
    <alternativeName>
        <fullName evidence="5">Golgi apparatus membrane protein tvp38</fullName>
    </alternativeName>
</protein>
<feature type="compositionally biased region" description="Acidic residues" evidence="10">
    <location>
        <begin position="361"/>
        <end position="374"/>
    </location>
</feature>
<dbReference type="InterPro" id="IPR051076">
    <property type="entry name" value="Golgi_membrane_TVP38/TMEM64"/>
</dbReference>
<keyword evidence="8" id="KW-0333">Golgi apparatus</keyword>
<dbReference type="OrthoDB" id="166803at2759"/>
<comment type="similarity">
    <text evidence="3">Belongs to the TVP38/TMEM64 family.</text>
</comment>
<feature type="transmembrane region" description="Helical" evidence="11">
    <location>
        <begin position="109"/>
        <end position="128"/>
    </location>
</feature>
<dbReference type="PANTHER" id="PTHR47549">
    <property type="entry name" value="GOLGI APPARATUS MEMBRANE PROTEIN TVP38-RELATED"/>
    <property type="match status" value="1"/>
</dbReference>
<keyword evidence="7 11" id="KW-1133">Transmembrane helix</keyword>
<evidence type="ECO:0000259" key="12">
    <source>
        <dbReference type="Pfam" id="PF09335"/>
    </source>
</evidence>
<comment type="subcellular location">
    <subcellularLocation>
        <location evidence="2">Golgi apparatus membrane</location>
        <topology evidence="2">Multi-pass membrane protein</topology>
    </subcellularLocation>
</comment>
<sequence>MPALPPSPPLPSSDDYASTARFLANPPPPRHTTPTTKRTPSTSRGRLPSSPSLFPRFTSGTTERLSFNAQWPRDSLSTGSVRERVGLVVRAGRDRADRFLGRFTPLQRVVLGVGAAVAAVLGLLLLVFNERIFAGLVPLVERWRSSPVGWLILWLVVFAVSFPPMIGYSTCFTLGGFVFGVWKGYLILATATVAGSTASFVVSRLVFKDYVERLTRRDTRFEALSGVVKRDGLKLLIMIRLCPLPYSISNGAISTIPSVSPGMFALATAAASPKLLIGLFIGSRLGNIAEGGAKMDAGSKVVSYISIVVGIALGVGTGWVMYTKTMKRAREIEEEERAGRSGSRSDTRARGRDDEAGLTEGDFEYTDGDVDDDDAVRGPDGISLHTTEGDGDVYRDDFGDEDGAADASSLDAVFQAGDGDDSDAEGRGYRDDDNEDRR</sequence>